<dbReference type="HOGENOM" id="CLU_2559137_0_0_1"/>
<evidence type="ECO:0000313" key="2">
    <source>
        <dbReference type="EMBL" id="KIK18240.1"/>
    </source>
</evidence>
<proteinExistence type="predicted"/>
<reference evidence="2 3" key="1">
    <citation type="submission" date="2014-04" db="EMBL/GenBank/DDBJ databases">
        <authorList>
            <consortium name="DOE Joint Genome Institute"/>
            <person name="Kuo A."/>
            <person name="Kohler A."/>
            <person name="Costa M.D."/>
            <person name="Nagy L.G."/>
            <person name="Floudas D."/>
            <person name="Copeland A."/>
            <person name="Barry K.W."/>
            <person name="Cichocki N."/>
            <person name="Veneault-Fourrey C."/>
            <person name="LaButti K."/>
            <person name="Lindquist E.A."/>
            <person name="Lipzen A."/>
            <person name="Lundell T."/>
            <person name="Morin E."/>
            <person name="Murat C."/>
            <person name="Sun H."/>
            <person name="Tunlid A."/>
            <person name="Henrissat B."/>
            <person name="Grigoriev I.V."/>
            <person name="Hibbett D.S."/>
            <person name="Martin F."/>
            <person name="Nordberg H.P."/>
            <person name="Cantor M.N."/>
            <person name="Hua S.X."/>
        </authorList>
    </citation>
    <scope>NUCLEOTIDE SEQUENCE [LARGE SCALE GENOMIC DNA]</scope>
    <source>
        <strain evidence="2 3">441</strain>
    </source>
</reference>
<evidence type="ECO:0000313" key="3">
    <source>
        <dbReference type="Proteomes" id="UP000054018"/>
    </source>
</evidence>
<name>A0A0C9Y0G3_9AGAM</name>
<evidence type="ECO:0000256" key="1">
    <source>
        <dbReference type="SAM" id="MobiDB-lite"/>
    </source>
</evidence>
<dbReference type="AlphaFoldDB" id="A0A0C9Y0G3"/>
<sequence length="82" mass="8915">MSQSENGVPSGEEFLVAAADTMGWPMVGFVASNCFMSSLVNWPELARLPAHPERSPSGQDKVPEFPESQPITSVHTFTTLFC</sequence>
<protein>
    <submittedName>
        <fullName evidence="2">Uncharacterized protein</fullName>
    </submittedName>
</protein>
<dbReference type="EMBL" id="KN833810">
    <property type="protein sequence ID" value="KIK18240.1"/>
    <property type="molecule type" value="Genomic_DNA"/>
</dbReference>
<keyword evidence="3" id="KW-1185">Reference proteome</keyword>
<feature type="region of interest" description="Disordered" evidence="1">
    <location>
        <begin position="49"/>
        <end position="69"/>
    </location>
</feature>
<accession>A0A0C9Y0G3</accession>
<gene>
    <name evidence="2" type="ORF">PISMIDRAFT_14536</name>
</gene>
<dbReference type="Proteomes" id="UP000054018">
    <property type="component" value="Unassembled WGS sequence"/>
</dbReference>
<organism evidence="2 3">
    <name type="scientific">Pisolithus microcarpus 441</name>
    <dbReference type="NCBI Taxonomy" id="765257"/>
    <lineage>
        <taxon>Eukaryota</taxon>
        <taxon>Fungi</taxon>
        <taxon>Dikarya</taxon>
        <taxon>Basidiomycota</taxon>
        <taxon>Agaricomycotina</taxon>
        <taxon>Agaricomycetes</taxon>
        <taxon>Agaricomycetidae</taxon>
        <taxon>Boletales</taxon>
        <taxon>Sclerodermatineae</taxon>
        <taxon>Pisolithaceae</taxon>
        <taxon>Pisolithus</taxon>
    </lineage>
</organism>
<reference evidence="3" key="2">
    <citation type="submission" date="2015-01" db="EMBL/GenBank/DDBJ databases">
        <title>Evolutionary Origins and Diversification of the Mycorrhizal Mutualists.</title>
        <authorList>
            <consortium name="DOE Joint Genome Institute"/>
            <consortium name="Mycorrhizal Genomics Consortium"/>
            <person name="Kohler A."/>
            <person name="Kuo A."/>
            <person name="Nagy L.G."/>
            <person name="Floudas D."/>
            <person name="Copeland A."/>
            <person name="Barry K.W."/>
            <person name="Cichocki N."/>
            <person name="Veneault-Fourrey C."/>
            <person name="LaButti K."/>
            <person name="Lindquist E.A."/>
            <person name="Lipzen A."/>
            <person name="Lundell T."/>
            <person name="Morin E."/>
            <person name="Murat C."/>
            <person name="Riley R."/>
            <person name="Ohm R."/>
            <person name="Sun H."/>
            <person name="Tunlid A."/>
            <person name="Henrissat B."/>
            <person name="Grigoriev I.V."/>
            <person name="Hibbett D.S."/>
            <person name="Martin F."/>
        </authorList>
    </citation>
    <scope>NUCLEOTIDE SEQUENCE [LARGE SCALE GENOMIC DNA]</scope>
    <source>
        <strain evidence="3">441</strain>
    </source>
</reference>